<feature type="transmembrane region" description="Helical" evidence="1">
    <location>
        <begin position="170"/>
        <end position="188"/>
    </location>
</feature>
<evidence type="ECO:0000256" key="1">
    <source>
        <dbReference type="SAM" id="Phobius"/>
    </source>
</evidence>
<feature type="transmembrane region" description="Helical" evidence="1">
    <location>
        <begin position="143"/>
        <end position="163"/>
    </location>
</feature>
<reference evidence="2 3" key="1">
    <citation type="submission" date="2020-04" db="EMBL/GenBank/DDBJ databases">
        <authorList>
            <person name="De Canck E."/>
        </authorList>
    </citation>
    <scope>NUCLEOTIDE SEQUENCE [LARGE SCALE GENOMIC DNA]</scope>
    <source>
        <strain evidence="2 3">LMG 29739</strain>
    </source>
</reference>
<gene>
    <name evidence="2" type="ORF">LMG29739_00175</name>
</gene>
<sequence>MLGEAIWPLLSSNGQCNDHGMGDRHLPWNIFEVPLLYAWTRFFGDIPVTHWHSIIFPALVLATWTCIWLWGISLAEFLFLTIIGIPARRSASWTRTRVTVFGARSDGTWIAADRSGLLHAPIIFYVFSLALVTTHRGNGFDYFIAWCYALLRIACSLSEVLPVGAAKKQILFFSSIAALNILSVHVILEMATG</sequence>
<feature type="transmembrane region" description="Helical" evidence="1">
    <location>
        <begin position="54"/>
        <end position="87"/>
    </location>
</feature>
<protein>
    <submittedName>
        <fullName evidence="2">Uncharacterized protein</fullName>
    </submittedName>
</protein>
<organism evidence="2 3">
    <name type="scientific">Paraburkholderia solisilvae</name>
    <dbReference type="NCBI Taxonomy" id="624376"/>
    <lineage>
        <taxon>Bacteria</taxon>
        <taxon>Pseudomonadati</taxon>
        <taxon>Pseudomonadota</taxon>
        <taxon>Betaproteobacteria</taxon>
        <taxon>Burkholderiales</taxon>
        <taxon>Burkholderiaceae</taxon>
        <taxon>Paraburkholderia</taxon>
    </lineage>
</organism>
<name>A0A6J5CW71_9BURK</name>
<dbReference type="AlphaFoldDB" id="A0A6J5CW71"/>
<proteinExistence type="predicted"/>
<evidence type="ECO:0000313" key="3">
    <source>
        <dbReference type="Proteomes" id="UP000494329"/>
    </source>
</evidence>
<evidence type="ECO:0000313" key="2">
    <source>
        <dbReference type="EMBL" id="CAB3746400.1"/>
    </source>
</evidence>
<dbReference type="Proteomes" id="UP000494329">
    <property type="component" value="Unassembled WGS sequence"/>
</dbReference>
<keyword evidence="1" id="KW-1133">Transmembrane helix</keyword>
<keyword evidence="1" id="KW-0472">Membrane</keyword>
<accession>A0A6J5CW71</accession>
<keyword evidence="1" id="KW-0812">Transmembrane</keyword>
<dbReference type="EMBL" id="CADIKF010000001">
    <property type="protein sequence ID" value="CAB3746400.1"/>
    <property type="molecule type" value="Genomic_DNA"/>
</dbReference>
<feature type="transmembrane region" description="Helical" evidence="1">
    <location>
        <begin position="117"/>
        <end position="137"/>
    </location>
</feature>
<keyword evidence="3" id="KW-1185">Reference proteome</keyword>